<protein>
    <submittedName>
        <fullName evidence="8">Helicase ATP-binding domain-containing protein</fullName>
    </submittedName>
</protein>
<feature type="domain" description="Helicase ATP-binding" evidence="5">
    <location>
        <begin position="338"/>
        <end position="552"/>
    </location>
</feature>
<dbReference type="GO" id="GO:0008094">
    <property type="term" value="F:ATP-dependent activity, acting on DNA"/>
    <property type="evidence" value="ECO:0007669"/>
    <property type="project" value="TreeGrafter"/>
</dbReference>
<dbReference type="InterPro" id="IPR038718">
    <property type="entry name" value="SNF2-like_sf"/>
</dbReference>
<dbReference type="GO" id="GO:0005634">
    <property type="term" value="C:nucleus"/>
    <property type="evidence" value="ECO:0007669"/>
    <property type="project" value="TreeGrafter"/>
</dbReference>
<evidence type="ECO:0000313" key="7">
    <source>
        <dbReference type="Proteomes" id="UP000038045"/>
    </source>
</evidence>
<keyword evidence="2" id="KW-0378">Hydrolase</keyword>
<dbReference type="PANTHER" id="PTHR45626:SF50">
    <property type="entry name" value="TRANSCRIPTION TERMINATION FACTOR 2"/>
    <property type="match status" value="1"/>
</dbReference>
<dbReference type="GO" id="GO:0006281">
    <property type="term" value="P:DNA repair"/>
    <property type="evidence" value="ECO:0007669"/>
    <property type="project" value="TreeGrafter"/>
</dbReference>
<dbReference type="CDD" id="cd18793">
    <property type="entry name" value="SF2_C_SNF"/>
    <property type="match status" value="1"/>
</dbReference>
<feature type="region of interest" description="Disordered" evidence="4">
    <location>
        <begin position="173"/>
        <end position="193"/>
    </location>
</feature>
<evidence type="ECO:0000256" key="1">
    <source>
        <dbReference type="ARBA" id="ARBA00022741"/>
    </source>
</evidence>
<dbReference type="CDD" id="cd18008">
    <property type="entry name" value="DEXDc_SHPRH-like"/>
    <property type="match status" value="1"/>
</dbReference>
<dbReference type="WBParaSite" id="PTRK_0001543100.1">
    <property type="protein sequence ID" value="PTRK_0001543100.1"/>
    <property type="gene ID" value="PTRK_0001543100"/>
</dbReference>
<dbReference type="Pfam" id="PF00271">
    <property type="entry name" value="Helicase_C"/>
    <property type="match status" value="1"/>
</dbReference>
<dbReference type="InterPro" id="IPR000330">
    <property type="entry name" value="SNF2_N"/>
</dbReference>
<dbReference type="AlphaFoldDB" id="A0A0N5A1D2"/>
<dbReference type="PROSITE" id="PS51192">
    <property type="entry name" value="HELICASE_ATP_BIND_1"/>
    <property type="match status" value="1"/>
</dbReference>
<evidence type="ECO:0000259" key="5">
    <source>
        <dbReference type="PROSITE" id="PS51192"/>
    </source>
</evidence>
<dbReference type="InterPro" id="IPR049730">
    <property type="entry name" value="SNF2/RAD54-like_C"/>
</dbReference>
<dbReference type="GO" id="GO:0005524">
    <property type="term" value="F:ATP binding"/>
    <property type="evidence" value="ECO:0007669"/>
    <property type="project" value="UniProtKB-KW"/>
</dbReference>
<dbReference type="InterPro" id="IPR001650">
    <property type="entry name" value="Helicase_C-like"/>
</dbReference>
<keyword evidence="7" id="KW-1185">Reference proteome</keyword>
<name>A0A0N5A1D2_PARTI</name>
<dbReference type="Gene3D" id="3.40.50.10810">
    <property type="entry name" value="Tandem AAA-ATPase domain"/>
    <property type="match status" value="1"/>
</dbReference>
<feature type="domain" description="Helicase C-terminal" evidence="6">
    <location>
        <begin position="756"/>
        <end position="915"/>
    </location>
</feature>
<dbReference type="InterPro" id="IPR027417">
    <property type="entry name" value="P-loop_NTPase"/>
</dbReference>
<evidence type="ECO:0000259" key="6">
    <source>
        <dbReference type="PROSITE" id="PS51194"/>
    </source>
</evidence>
<dbReference type="Proteomes" id="UP000038045">
    <property type="component" value="Unplaced"/>
</dbReference>
<dbReference type="PROSITE" id="PS51194">
    <property type="entry name" value="HELICASE_CTER"/>
    <property type="match status" value="1"/>
</dbReference>
<sequence length="921" mass="105406">MNYGKPSFATSTPASNIKSSQYNKFVNESGLLPSPILSDNSDDHFITPRGSPMMNESPKFRTKQNKFFPSKVTLMQDDTILISDDSEPETVLSNDKKNGVYNNILQSNENFGKSKVLSPQFTTFRSSVSSKRDVYGDKPKIDLASQHRNVIRLHGDSTIMESDVSELVDGIKSLKRKSPPPSFDTPTKSSEKPKAAFVKISRPGPILCSPQPLNNEPVNYRIDPLKNIPLSLVNPNVLSKEKESDKKFNDEMIDNGRTIVLDEFSIDSIITTSKSKRLLGGLMNEDRLNTINQKLYDLFKTLTLYNMSFDSKKKIETPKNFTKELNLYQKEGLNFLVSRENVYPCGGILADDMGLGKTAQMIALMVYQKENAGLNQRIEMIRQKKAKENRLIPLKATLILAPLGLINQWESEIKKFTPYGYFNVYQYHGPKRETNAIVLTQYDIIISSYQTIASELSHIFNDEEEGDNKKFKSTKNPPKKISAKSINKMSVLEKVSFRRIILDEAHNIKNRKSKASKACSLISALSRWCVTGTPVHNEMMDAFSLYRFLRCHPIDQEAMWKQYMNSGTALGPLRLKTLVKATLLRRTKDQISEETGEKLVKLPKKHMEKVELEMSPQERSVYDQMFAAAQKFVKCFLDESNGRINFYQIDGEENVKNPFLNAPMGEQDNNFQKMACILVFLLRLRQACNHFYLTKDGLDLDCFDAVEDNEAALIKQNFSLSQTFDESFMENVGSKDHLKIFEESYRSSKVKALFDRLDKIFEKSDDKVIIISQWTSMLKLLHPHFERRNVDYVEITGDVLQKDRQEAQQIINSKMGSKRVMLLSLKAGGVGLNLVGANHIFMLDLHWNPFMEDQACDRIYRIGQTKDVFIHKFVCKNTIERRVLELQEKKRLLSDEFLGENKLKKGNHLNNEDLAFLFDCN</sequence>
<organism evidence="7 8">
    <name type="scientific">Parastrongyloides trichosuri</name>
    <name type="common">Possum-specific nematode worm</name>
    <dbReference type="NCBI Taxonomy" id="131310"/>
    <lineage>
        <taxon>Eukaryota</taxon>
        <taxon>Metazoa</taxon>
        <taxon>Ecdysozoa</taxon>
        <taxon>Nematoda</taxon>
        <taxon>Chromadorea</taxon>
        <taxon>Rhabditida</taxon>
        <taxon>Tylenchina</taxon>
        <taxon>Panagrolaimomorpha</taxon>
        <taxon>Strongyloidoidea</taxon>
        <taxon>Strongyloididae</taxon>
        <taxon>Parastrongyloides</taxon>
    </lineage>
</organism>
<dbReference type="STRING" id="131310.A0A0N5A1D2"/>
<dbReference type="Gene3D" id="3.40.50.300">
    <property type="entry name" value="P-loop containing nucleotide triphosphate hydrolases"/>
    <property type="match status" value="1"/>
</dbReference>
<evidence type="ECO:0000256" key="3">
    <source>
        <dbReference type="ARBA" id="ARBA00022840"/>
    </source>
</evidence>
<dbReference type="SMART" id="SM00490">
    <property type="entry name" value="HELICc"/>
    <property type="match status" value="1"/>
</dbReference>
<dbReference type="InterPro" id="IPR050628">
    <property type="entry name" value="SNF2_RAD54_helicase_TF"/>
</dbReference>
<evidence type="ECO:0000313" key="8">
    <source>
        <dbReference type="WBParaSite" id="PTRK_0001543100.1"/>
    </source>
</evidence>
<dbReference type="Pfam" id="PF00176">
    <property type="entry name" value="SNF2-rel_dom"/>
    <property type="match status" value="1"/>
</dbReference>
<evidence type="ECO:0000256" key="2">
    <source>
        <dbReference type="ARBA" id="ARBA00022801"/>
    </source>
</evidence>
<proteinExistence type="predicted"/>
<dbReference type="SUPFAM" id="SSF52540">
    <property type="entry name" value="P-loop containing nucleoside triphosphate hydrolases"/>
    <property type="match status" value="2"/>
</dbReference>
<dbReference type="InterPro" id="IPR014001">
    <property type="entry name" value="Helicase_ATP-bd"/>
</dbReference>
<keyword evidence="1" id="KW-0547">Nucleotide-binding</keyword>
<keyword evidence="3" id="KW-0067">ATP-binding</keyword>
<evidence type="ECO:0000256" key="4">
    <source>
        <dbReference type="SAM" id="MobiDB-lite"/>
    </source>
</evidence>
<reference evidence="8" key="1">
    <citation type="submission" date="2017-02" db="UniProtKB">
        <authorList>
            <consortium name="WormBaseParasite"/>
        </authorList>
    </citation>
    <scope>IDENTIFICATION</scope>
</reference>
<dbReference type="PANTHER" id="PTHR45626">
    <property type="entry name" value="TRANSCRIPTION TERMINATION FACTOR 2-RELATED"/>
    <property type="match status" value="1"/>
</dbReference>
<dbReference type="SMART" id="SM00487">
    <property type="entry name" value="DEXDc"/>
    <property type="match status" value="1"/>
</dbReference>
<dbReference type="GO" id="GO:0016787">
    <property type="term" value="F:hydrolase activity"/>
    <property type="evidence" value="ECO:0007669"/>
    <property type="project" value="UniProtKB-KW"/>
</dbReference>
<accession>A0A0N5A1D2</accession>